<dbReference type="AlphaFoldDB" id="A0A9R0SR17"/>
<evidence type="ECO:0000313" key="5">
    <source>
        <dbReference type="Proteomes" id="UP000324705"/>
    </source>
</evidence>
<dbReference type="InterPro" id="IPR056789">
    <property type="entry name" value="LRR_R13L1-DRL21"/>
</dbReference>
<organism evidence="4 5">
    <name type="scientific">Triticum turgidum subsp. durum</name>
    <name type="common">Durum wheat</name>
    <name type="synonym">Triticum durum</name>
    <dbReference type="NCBI Taxonomy" id="4567"/>
    <lineage>
        <taxon>Eukaryota</taxon>
        <taxon>Viridiplantae</taxon>
        <taxon>Streptophyta</taxon>
        <taxon>Embryophyta</taxon>
        <taxon>Tracheophyta</taxon>
        <taxon>Spermatophyta</taxon>
        <taxon>Magnoliopsida</taxon>
        <taxon>Liliopsida</taxon>
        <taxon>Poales</taxon>
        <taxon>Poaceae</taxon>
        <taxon>BOP clade</taxon>
        <taxon>Pooideae</taxon>
        <taxon>Triticodae</taxon>
        <taxon>Triticeae</taxon>
        <taxon>Triticinae</taxon>
        <taxon>Triticum</taxon>
    </lineage>
</organism>
<dbReference type="InterPro" id="IPR055414">
    <property type="entry name" value="LRR_R13L4/SHOC2-like"/>
</dbReference>
<accession>A0A9R0SR17</accession>
<protein>
    <submittedName>
        <fullName evidence="4">Uncharacterized protein</fullName>
    </submittedName>
</protein>
<feature type="domain" description="Disease resistance R13L4/SHOC-2-like LRR" evidence="2">
    <location>
        <begin position="331"/>
        <end position="448"/>
    </location>
</feature>
<dbReference type="Gramene" id="TRITD4Av1G243800.10">
    <property type="protein sequence ID" value="TRITD4Av1G243800.10"/>
    <property type="gene ID" value="TRITD4Av1G243800"/>
</dbReference>
<dbReference type="Gene3D" id="3.80.10.10">
    <property type="entry name" value="Ribonuclease Inhibitor"/>
    <property type="match status" value="2"/>
</dbReference>
<proteinExistence type="predicted"/>
<dbReference type="OMA" id="HWCESEE"/>
<evidence type="ECO:0000259" key="3">
    <source>
        <dbReference type="Pfam" id="PF25019"/>
    </source>
</evidence>
<gene>
    <name evidence="4" type="ORF">TRITD_4Av1G243800</name>
</gene>
<dbReference type="Pfam" id="PF25019">
    <property type="entry name" value="LRR_R13L1-DRL21"/>
    <property type="match status" value="1"/>
</dbReference>
<dbReference type="PANTHER" id="PTHR47186">
    <property type="entry name" value="LEUCINE-RICH REPEAT-CONTAINING PROTEIN 57"/>
    <property type="match status" value="1"/>
</dbReference>
<dbReference type="Proteomes" id="UP000324705">
    <property type="component" value="Chromosome 4A"/>
</dbReference>
<dbReference type="SUPFAM" id="SSF52047">
    <property type="entry name" value="RNI-like"/>
    <property type="match status" value="2"/>
</dbReference>
<keyword evidence="5" id="KW-1185">Reference proteome</keyword>
<dbReference type="EMBL" id="LT934117">
    <property type="protein sequence ID" value="VAH98662.1"/>
    <property type="molecule type" value="Genomic_DNA"/>
</dbReference>
<dbReference type="PANTHER" id="PTHR47186:SF3">
    <property type="entry name" value="OS09G0267800 PROTEIN"/>
    <property type="match status" value="1"/>
</dbReference>
<keyword evidence="1" id="KW-0677">Repeat</keyword>
<feature type="domain" description="R13L1/DRL21-like LRR repeat region" evidence="3">
    <location>
        <begin position="103"/>
        <end position="220"/>
    </location>
</feature>
<dbReference type="InterPro" id="IPR032675">
    <property type="entry name" value="LRR_dom_sf"/>
</dbReference>
<evidence type="ECO:0000256" key="1">
    <source>
        <dbReference type="ARBA" id="ARBA00022737"/>
    </source>
</evidence>
<reference evidence="4 5" key="1">
    <citation type="submission" date="2017-09" db="EMBL/GenBank/DDBJ databases">
        <authorList>
            <consortium name="International Durum Wheat Genome Sequencing Consortium (IDWGSC)"/>
            <person name="Milanesi L."/>
        </authorList>
    </citation>
    <scope>NUCLEOTIDE SEQUENCE [LARGE SCALE GENOMIC DNA]</scope>
    <source>
        <strain evidence="5">cv. Svevo</strain>
    </source>
</reference>
<name>A0A9R0SR17_TRITD</name>
<sequence>MHHIFDSSSTDQSESFIDCICTLPNMEHLDLSCNHHPLISIPESASCLQKLVLEKCDHIARLPECVAKMDYQCLFGLVPGFSVTADDNKCYTNLGLLVHVNPDRLAISKLENVKSPEEARSVKLIEKHRIEDLSLSWFDPQAKRCVDDMELLRELMPPTALQKFLISGYISASFPDWLMSIGNYLPNILQMEMYNMPNCKSFPPLAQLPPNLRVLTLKRMESLEEWNTTLSIGEDELMFRKLEKVNIHYCPRLRIKPHLPRAASWSIHECDNVLISWAEGVSRNVASSSSVAIEFSKVPLHRWRLLHHLPAISYLCIACCSDLTGSPEISWALRSLKSLRLKYLAQSELSGWVGELSSLLQLVITQCKNLEELPDSMRQLKQLQSLTLDTCCSLRQLPLWLGELTSLKKLIIWKCSAITTLPNSIQQLTNLQELEIHGCPNLEQWCEAEENKTKLAHMAEVLICANEQGCQPPMFPTTVALAANENKKVMLEKRKRRRESGFRLLDRVG</sequence>
<evidence type="ECO:0000259" key="2">
    <source>
        <dbReference type="Pfam" id="PF23598"/>
    </source>
</evidence>
<evidence type="ECO:0000313" key="4">
    <source>
        <dbReference type="EMBL" id="VAH98662.1"/>
    </source>
</evidence>
<dbReference type="Pfam" id="PF23598">
    <property type="entry name" value="LRR_14"/>
    <property type="match status" value="1"/>
</dbReference>